<reference evidence="9 10" key="1">
    <citation type="submission" date="2015-06" db="EMBL/GenBank/DDBJ databases">
        <title>Improved classification and identification of acetic acid bacteria using matrix-assisted laser desorption/ionization time-of-flight mass spectrometry; Gluconobacter nephelii and Gluconobacter uchimurae are later heterotypic synonyms of Gluconobacter japonicus and Gluconobacter oxydans, respectively.</title>
        <authorList>
            <person name="Li L."/>
            <person name="Cleenwerck I."/>
            <person name="De Vuyst L."/>
            <person name="Vandamme P."/>
        </authorList>
    </citation>
    <scope>NUCLEOTIDE SEQUENCE [LARGE SCALE GENOMIC DNA]</scope>
    <source>
        <strain evidence="9 10">LMG 1768</strain>
    </source>
</reference>
<evidence type="ECO:0000256" key="3">
    <source>
        <dbReference type="ARBA" id="ARBA00022475"/>
    </source>
</evidence>
<organism evidence="9 10">
    <name type="scientific">Gluconobacter albidus</name>
    <dbReference type="NCBI Taxonomy" id="318683"/>
    <lineage>
        <taxon>Bacteria</taxon>
        <taxon>Pseudomonadati</taxon>
        <taxon>Pseudomonadota</taxon>
        <taxon>Alphaproteobacteria</taxon>
        <taxon>Acetobacterales</taxon>
        <taxon>Acetobacteraceae</taxon>
        <taxon>Gluconobacter</taxon>
    </lineage>
</organism>
<comment type="subcellular location">
    <subcellularLocation>
        <location evidence="1">Cell membrane</location>
        <topology evidence="1">Multi-pass membrane protein</topology>
    </subcellularLocation>
</comment>
<keyword evidence="4 7" id="KW-0812">Transmembrane</keyword>
<evidence type="ECO:0000256" key="6">
    <source>
        <dbReference type="ARBA" id="ARBA00023136"/>
    </source>
</evidence>
<dbReference type="Gene3D" id="1.20.81.30">
    <property type="entry name" value="Type II secretion system (T2SS), domain F"/>
    <property type="match status" value="1"/>
</dbReference>
<dbReference type="EMBL" id="LHZR01000094">
    <property type="protein sequence ID" value="KXV49533.1"/>
    <property type="molecule type" value="Genomic_DNA"/>
</dbReference>
<keyword evidence="3" id="KW-1003">Cell membrane</keyword>
<feature type="transmembrane region" description="Helical" evidence="7">
    <location>
        <begin position="345"/>
        <end position="364"/>
    </location>
</feature>
<gene>
    <name evidence="9" type="ORF">AD945_04215</name>
</gene>
<dbReference type="RefSeq" id="WP_062106774.1">
    <property type="nucleotide sequence ID" value="NZ_LHZR01000094.1"/>
</dbReference>
<dbReference type="InterPro" id="IPR042094">
    <property type="entry name" value="T2SS_GspF_sf"/>
</dbReference>
<dbReference type="InterPro" id="IPR003004">
    <property type="entry name" value="GspF/PilC"/>
</dbReference>
<dbReference type="PATRIC" id="fig|318683.6.peg.1920"/>
<keyword evidence="6 7" id="KW-0472">Membrane</keyword>
<evidence type="ECO:0000259" key="8">
    <source>
        <dbReference type="Pfam" id="PF00482"/>
    </source>
</evidence>
<dbReference type="InterPro" id="IPR018076">
    <property type="entry name" value="T2SS_GspF_dom"/>
</dbReference>
<sequence length="374" mass="41584">MSLRIVYTSAAAEKPRLTQDLAQWMDIHVAFTWRTRARLYRMIAIRLRQKSELERIMLLYIRQQERRKKTSVPRILNKVLHRMAAQGMSFAEALRPFIPHDEYMMILSGEKGDDIASAMDLLCDIKTRVGRIMRAARSAIGQPLMYVGIIFAFLYTIAKMVIPSLLMNGGMKMKASTSQDMLVFASSLATGLNGVLILSGLIGALILLWLSLTKLTGPLRVFLERAAPWSIYRNIQGYIWISSFIALVRAGMTDTEALTHQMQVATPWLRERLEAILDRLGPRGMSLPEAMEDSGFAFPSPEVIDDIEASWGGAGAYDRLLQSSRAWADEIEFTTLEQAAAAKGFANAMMMLIAGALIVASNNIGSGMSDIGPM</sequence>
<feature type="transmembrane region" description="Helical" evidence="7">
    <location>
        <begin position="143"/>
        <end position="162"/>
    </location>
</feature>
<dbReference type="Pfam" id="PF00482">
    <property type="entry name" value="T2SSF"/>
    <property type="match status" value="2"/>
</dbReference>
<evidence type="ECO:0000256" key="1">
    <source>
        <dbReference type="ARBA" id="ARBA00004651"/>
    </source>
</evidence>
<comment type="caution">
    <text evidence="9">The sequence shown here is derived from an EMBL/GenBank/DDBJ whole genome shotgun (WGS) entry which is preliminary data.</text>
</comment>
<evidence type="ECO:0000256" key="5">
    <source>
        <dbReference type="ARBA" id="ARBA00022989"/>
    </source>
</evidence>
<name>A0A149TLF3_9PROT</name>
<comment type="similarity">
    <text evidence="2">Belongs to the GSP F family.</text>
</comment>
<evidence type="ECO:0000256" key="4">
    <source>
        <dbReference type="ARBA" id="ARBA00022692"/>
    </source>
</evidence>
<feature type="domain" description="Type II secretion system protein GspF" evidence="8">
    <location>
        <begin position="241"/>
        <end position="359"/>
    </location>
</feature>
<dbReference type="Proteomes" id="UP000075636">
    <property type="component" value="Unassembled WGS sequence"/>
</dbReference>
<evidence type="ECO:0000256" key="7">
    <source>
        <dbReference type="SAM" id="Phobius"/>
    </source>
</evidence>
<dbReference type="AlphaFoldDB" id="A0A149TLF3"/>
<proteinExistence type="inferred from homology"/>
<evidence type="ECO:0000256" key="2">
    <source>
        <dbReference type="ARBA" id="ARBA00005745"/>
    </source>
</evidence>
<dbReference type="OrthoDB" id="5444670at2"/>
<keyword evidence="5 7" id="KW-1133">Transmembrane helix</keyword>
<dbReference type="PANTHER" id="PTHR30012:SF0">
    <property type="entry name" value="TYPE II SECRETION SYSTEM PROTEIN F-RELATED"/>
    <property type="match status" value="1"/>
</dbReference>
<evidence type="ECO:0000313" key="9">
    <source>
        <dbReference type="EMBL" id="KXV49533.1"/>
    </source>
</evidence>
<protein>
    <recommendedName>
        <fullName evidence="8">Type II secretion system protein GspF domain-containing protein</fullName>
    </recommendedName>
</protein>
<feature type="transmembrane region" description="Helical" evidence="7">
    <location>
        <begin position="182"/>
        <end position="210"/>
    </location>
</feature>
<accession>A0A149TLF3</accession>
<feature type="domain" description="Type II secretion system protein GspF" evidence="8">
    <location>
        <begin position="82"/>
        <end position="163"/>
    </location>
</feature>
<dbReference type="PANTHER" id="PTHR30012">
    <property type="entry name" value="GENERAL SECRETION PATHWAY PROTEIN"/>
    <property type="match status" value="1"/>
</dbReference>
<dbReference type="GO" id="GO:0005886">
    <property type="term" value="C:plasma membrane"/>
    <property type="evidence" value="ECO:0007669"/>
    <property type="project" value="UniProtKB-SubCell"/>
</dbReference>
<evidence type="ECO:0000313" key="10">
    <source>
        <dbReference type="Proteomes" id="UP000075636"/>
    </source>
</evidence>